<organism evidence="1 2">
    <name type="scientific">Pyrus ussuriensis x Pyrus communis</name>
    <dbReference type="NCBI Taxonomy" id="2448454"/>
    <lineage>
        <taxon>Eukaryota</taxon>
        <taxon>Viridiplantae</taxon>
        <taxon>Streptophyta</taxon>
        <taxon>Embryophyta</taxon>
        <taxon>Tracheophyta</taxon>
        <taxon>Spermatophyta</taxon>
        <taxon>Magnoliopsida</taxon>
        <taxon>eudicotyledons</taxon>
        <taxon>Gunneridae</taxon>
        <taxon>Pentapetalae</taxon>
        <taxon>rosids</taxon>
        <taxon>fabids</taxon>
        <taxon>Rosales</taxon>
        <taxon>Rosaceae</taxon>
        <taxon>Amygdaloideae</taxon>
        <taxon>Maleae</taxon>
        <taxon>Pyrus</taxon>
    </lineage>
</organism>
<dbReference type="EMBL" id="SMOL01000231">
    <property type="protein sequence ID" value="KAB2622550.1"/>
    <property type="molecule type" value="Genomic_DNA"/>
</dbReference>
<name>A0A5N5HAU8_9ROSA</name>
<accession>A0A5N5HAU8</accession>
<gene>
    <name evidence="1" type="ORF">D8674_024732</name>
</gene>
<comment type="caution">
    <text evidence="1">The sequence shown here is derived from an EMBL/GenBank/DDBJ whole genome shotgun (WGS) entry which is preliminary data.</text>
</comment>
<evidence type="ECO:0000313" key="1">
    <source>
        <dbReference type="EMBL" id="KAB2622550.1"/>
    </source>
</evidence>
<proteinExistence type="predicted"/>
<sequence>MPASALQYGLGFGGISDLDEANPQNHQIQPPIFSNPTQPLNSIHVGVVDGMGVLGVCGGEISGSEFVEELVEHDDFYANAASDEAVGLEGTKRR</sequence>
<reference evidence="1 2" key="1">
    <citation type="submission" date="2019-09" db="EMBL/GenBank/DDBJ databases">
        <authorList>
            <person name="Ou C."/>
        </authorList>
    </citation>
    <scope>NUCLEOTIDE SEQUENCE [LARGE SCALE GENOMIC DNA]</scope>
    <source>
        <strain evidence="1">S2</strain>
        <tissue evidence="1">Leaf</tissue>
    </source>
</reference>
<protein>
    <submittedName>
        <fullName evidence="1">DNA-damage-repair/toleration protein DRT102</fullName>
    </submittedName>
</protein>
<evidence type="ECO:0000313" key="2">
    <source>
        <dbReference type="Proteomes" id="UP000327157"/>
    </source>
</evidence>
<reference evidence="1 2" key="3">
    <citation type="submission" date="2019-11" db="EMBL/GenBank/DDBJ databases">
        <title>A de novo genome assembly of a pear dwarfing rootstock.</title>
        <authorList>
            <person name="Wang F."/>
            <person name="Wang J."/>
            <person name="Li S."/>
            <person name="Zhang Y."/>
            <person name="Fang M."/>
            <person name="Ma L."/>
            <person name="Zhao Y."/>
            <person name="Jiang S."/>
        </authorList>
    </citation>
    <scope>NUCLEOTIDE SEQUENCE [LARGE SCALE GENOMIC DNA]</scope>
    <source>
        <strain evidence="1">S2</strain>
        <tissue evidence="1">Leaf</tissue>
    </source>
</reference>
<dbReference type="Proteomes" id="UP000327157">
    <property type="component" value="Chromosome 4"/>
</dbReference>
<keyword evidence="2" id="KW-1185">Reference proteome</keyword>
<reference evidence="2" key="2">
    <citation type="submission" date="2019-10" db="EMBL/GenBank/DDBJ databases">
        <title>A de novo genome assembly of a pear dwarfing rootstock.</title>
        <authorList>
            <person name="Wang F."/>
            <person name="Wang J."/>
            <person name="Li S."/>
            <person name="Zhang Y."/>
            <person name="Fang M."/>
            <person name="Ma L."/>
            <person name="Zhao Y."/>
            <person name="Jiang S."/>
        </authorList>
    </citation>
    <scope>NUCLEOTIDE SEQUENCE [LARGE SCALE GENOMIC DNA]</scope>
</reference>
<dbReference type="AlphaFoldDB" id="A0A5N5HAU8"/>